<dbReference type="RefSeq" id="WP_258433155.1">
    <property type="nucleotide sequence ID" value="NZ_JANSGW010000007.1"/>
</dbReference>
<sequence>MMKKISIFTTAVALTASLLNPGFVSAKDSDLSYDQVMKQLEMIKENIQEESTLTLSEKEDISKNSHELVNDFLKANHDLDNESQHDLLNSLKAIDGLMYNVTIEKGNINFGSKSSNFTQSNEEHNSSDNVRKKRANHWSGTGDILISLEAKTRKFPHGHAAILSTTEDFVIEALPKPGVVHQSATKYWSTVDDEAQYYVKGASKSDYRKAVSYARDQIGKPYKLKTSLNNESNWYCSKLVFKAWEYAGFRIGSVDEYLGIVLPASIISDWDVVEYISDPY</sequence>
<dbReference type="Gene3D" id="3.90.1720.10">
    <property type="entry name" value="endopeptidase domain like (from Nostoc punctiforme)"/>
    <property type="match status" value="1"/>
</dbReference>
<feature type="compositionally biased region" description="Basic and acidic residues" evidence="1">
    <location>
        <begin position="121"/>
        <end position="130"/>
    </location>
</feature>
<evidence type="ECO:0000313" key="4">
    <source>
        <dbReference type="Proteomes" id="UP001077662"/>
    </source>
</evidence>
<reference evidence="3" key="1">
    <citation type="submission" date="2022-09" db="EMBL/GenBank/DDBJ databases">
        <title>Genome analysis and characterization of larvicidal activity of Brevibacillus strains.</title>
        <authorList>
            <person name="Patrusheva E.V."/>
            <person name="Izotova A.O."/>
            <person name="Toshchakov S.V."/>
            <person name="Sineoky S.P."/>
        </authorList>
    </citation>
    <scope>NUCLEOTIDE SEQUENCE</scope>
    <source>
        <strain evidence="3">VKPM_B-13247</strain>
    </source>
</reference>
<dbReference type="Pfam" id="PF05708">
    <property type="entry name" value="Peptidase_C92"/>
    <property type="match status" value="1"/>
</dbReference>
<name>A0AAP3DEJ5_BRELA</name>
<keyword evidence="2" id="KW-0732">Signal</keyword>
<protein>
    <submittedName>
        <fullName evidence="3">YiiX/YebB-like N1pC/P60 family cysteine hydrolase</fullName>
    </submittedName>
</protein>
<evidence type="ECO:0000256" key="2">
    <source>
        <dbReference type="SAM" id="SignalP"/>
    </source>
</evidence>
<feature type="chain" id="PRO_5042900889" evidence="2">
    <location>
        <begin position="27"/>
        <end position="280"/>
    </location>
</feature>
<evidence type="ECO:0000313" key="3">
    <source>
        <dbReference type="EMBL" id="MCZ0806608.1"/>
    </source>
</evidence>
<organism evidence="3 4">
    <name type="scientific">Brevibacillus laterosporus</name>
    <name type="common">Bacillus laterosporus</name>
    <dbReference type="NCBI Taxonomy" id="1465"/>
    <lineage>
        <taxon>Bacteria</taxon>
        <taxon>Bacillati</taxon>
        <taxon>Bacillota</taxon>
        <taxon>Bacilli</taxon>
        <taxon>Bacillales</taxon>
        <taxon>Paenibacillaceae</taxon>
        <taxon>Brevibacillus</taxon>
    </lineage>
</organism>
<dbReference type="AlphaFoldDB" id="A0AAP3DEJ5"/>
<dbReference type="EMBL" id="JAPTNE010000007">
    <property type="protein sequence ID" value="MCZ0806608.1"/>
    <property type="molecule type" value="Genomic_DNA"/>
</dbReference>
<feature type="signal peptide" evidence="2">
    <location>
        <begin position="1"/>
        <end position="26"/>
    </location>
</feature>
<dbReference type="GO" id="GO:0016787">
    <property type="term" value="F:hydrolase activity"/>
    <property type="evidence" value="ECO:0007669"/>
    <property type="project" value="UniProtKB-KW"/>
</dbReference>
<feature type="region of interest" description="Disordered" evidence="1">
    <location>
        <begin position="113"/>
        <end position="134"/>
    </location>
</feature>
<accession>A0AAP3DEJ5</accession>
<proteinExistence type="predicted"/>
<keyword evidence="3" id="KW-0378">Hydrolase</keyword>
<dbReference type="InterPro" id="IPR024453">
    <property type="entry name" value="Peptidase_C92"/>
</dbReference>
<comment type="caution">
    <text evidence="3">The sequence shown here is derived from an EMBL/GenBank/DDBJ whole genome shotgun (WGS) entry which is preliminary data.</text>
</comment>
<gene>
    <name evidence="3" type="ORF">O0554_06695</name>
</gene>
<dbReference type="SUPFAM" id="SSF54001">
    <property type="entry name" value="Cysteine proteinases"/>
    <property type="match status" value="1"/>
</dbReference>
<dbReference type="Proteomes" id="UP001077662">
    <property type="component" value="Unassembled WGS sequence"/>
</dbReference>
<evidence type="ECO:0000256" key="1">
    <source>
        <dbReference type="SAM" id="MobiDB-lite"/>
    </source>
</evidence>
<dbReference type="InterPro" id="IPR038765">
    <property type="entry name" value="Papain-like_cys_pep_sf"/>
</dbReference>